<sequence>MIHCRGTPRKKSQVRSAPRGGAEVRREGRACRRGVEGLKVVGGRGWGGLLKVAKGTFSHQRSGGGVGGQFREPSQEVAKVTRGTFSCSRQRWATSLQVARRGGPRSPNGQNLAVGRRLGFESREARSNTGTKPIGVGLAIRSSVISSGISPCCCDPTQRSHRTSQLTNFPTPSNATQGSPGRGEPPHHGSQRPPCDGDPPQLISPLRIPWPAETQAMPSSHKNPRRQIAVVAVELLENIDPWLDEGWEPQAEELDPLSLCVGGNSPSRELKGCDQSPRRPPSIRHCHEPPTETHREHPTVHKSSQNIFYFSLN</sequence>
<dbReference type="Gramene" id="FCD_00026970-RA">
    <property type="protein sequence ID" value="FCD_00026970-RA:cds"/>
    <property type="gene ID" value="FCD_00026970"/>
</dbReference>
<feature type="region of interest" description="Disordered" evidence="1">
    <location>
        <begin position="98"/>
        <end position="118"/>
    </location>
</feature>
<organism evidence="2 3">
    <name type="scientific">Ficus carica</name>
    <name type="common">Common fig</name>
    <dbReference type="NCBI Taxonomy" id="3494"/>
    <lineage>
        <taxon>Eukaryota</taxon>
        <taxon>Viridiplantae</taxon>
        <taxon>Streptophyta</taxon>
        <taxon>Embryophyta</taxon>
        <taxon>Tracheophyta</taxon>
        <taxon>Spermatophyta</taxon>
        <taxon>Magnoliopsida</taxon>
        <taxon>eudicotyledons</taxon>
        <taxon>Gunneridae</taxon>
        <taxon>Pentapetalae</taxon>
        <taxon>rosids</taxon>
        <taxon>fabids</taxon>
        <taxon>Rosales</taxon>
        <taxon>Moraceae</taxon>
        <taxon>Ficeae</taxon>
        <taxon>Ficus</taxon>
    </lineage>
</organism>
<accession>A0AA88DAU3</accession>
<comment type="caution">
    <text evidence="2">The sequence shown here is derived from an EMBL/GenBank/DDBJ whole genome shotgun (WGS) entry which is preliminary data.</text>
</comment>
<gene>
    <name evidence="2" type="ORF">TIFTF001_020214</name>
</gene>
<dbReference type="AlphaFoldDB" id="A0AA88DAU3"/>
<feature type="region of interest" description="Disordered" evidence="1">
    <location>
        <begin position="267"/>
        <end position="302"/>
    </location>
</feature>
<reference evidence="2" key="1">
    <citation type="submission" date="2023-07" db="EMBL/GenBank/DDBJ databases">
        <title>draft genome sequence of fig (Ficus carica).</title>
        <authorList>
            <person name="Takahashi T."/>
            <person name="Nishimura K."/>
        </authorList>
    </citation>
    <scope>NUCLEOTIDE SEQUENCE</scope>
</reference>
<dbReference type="Proteomes" id="UP001187192">
    <property type="component" value="Unassembled WGS sequence"/>
</dbReference>
<feature type="compositionally biased region" description="Polar residues" evidence="1">
    <location>
        <begin position="163"/>
        <end position="179"/>
    </location>
</feature>
<feature type="region of interest" description="Disordered" evidence="1">
    <location>
        <begin position="156"/>
        <end position="206"/>
    </location>
</feature>
<name>A0AA88DAU3_FICCA</name>
<feature type="region of interest" description="Disordered" evidence="1">
    <location>
        <begin position="1"/>
        <end position="28"/>
    </location>
</feature>
<evidence type="ECO:0000313" key="2">
    <source>
        <dbReference type="EMBL" id="GMN51055.1"/>
    </source>
</evidence>
<feature type="compositionally biased region" description="Basic residues" evidence="1">
    <location>
        <begin position="1"/>
        <end position="13"/>
    </location>
</feature>
<evidence type="ECO:0000256" key="1">
    <source>
        <dbReference type="SAM" id="MobiDB-lite"/>
    </source>
</evidence>
<feature type="compositionally biased region" description="Basic and acidic residues" evidence="1">
    <location>
        <begin position="285"/>
        <end position="299"/>
    </location>
</feature>
<proteinExistence type="predicted"/>
<keyword evidence="3" id="KW-1185">Reference proteome</keyword>
<dbReference type="EMBL" id="BTGU01000036">
    <property type="protein sequence ID" value="GMN51055.1"/>
    <property type="molecule type" value="Genomic_DNA"/>
</dbReference>
<protein>
    <submittedName>
        <fullName evidence="2">Uncharacterized protein</fullName>
    </submittedName>
</protein>
<evidence type="ECO:0000313" key="3">
    <source>
        <dbReference type="Proteomes" id="UP001187192"/>
    </source>
</evidence>